<accession>A0A2S2C6V3</accession>
<evidence type="ECO:0000313" key="2">
    <source>
        <dbReference type="EMBL" id="AWK76518.1"/>
    </source>
</evidence>
<dbReference type="OrthoDB" id="3238779at2"/>
<dbReference type="PANTHER" id="PTHR33498:SF1">
    <property type="entry name" value="TRANSPOSASE FOR INSERTION SEQUENCE ELEMENT IS1557"/>
    <property type="match status" value="1"/>
</dbReference>
<keyword evidence="2" id="KW-0614">Plasmid</keyword>
<feature type="domain" description="Transposase IS204/IS1001/IS1096/IS1165 zinc-finger" evidence="1">
    <location>
        <begin position="12"/>
        <end position="55"/>
    </location>
</feature>
<dbReference type="EMBL" id="CP021355">
    <property type="protein sequence ID" value="AWK76518.1"/>
    <property type="molecule type" value="Genomic_DNA"/>
</dbReference>
<keyword evidence="3" id="KW-1185">Reference proteome</keyword>
<dbReference type="RefSeq" id="WP_109335962.1">
    <property type="nucleotide sequence ID" value="NZ_CP021355.1"/>
</dbReference>
<organism evidence="2 3">
    <name type="scientific">Rhodococcus oxybenzonivorans</name>
    <dbReference type="NCBI Taxonomy" id="1990687"/>
    <lineage>
        <taxon>Bacteria</taxon>
        <taxon>Bacillati</taxon>
        <taxon>Actinomycetota</taxon>
        <taxon>Actinomycetes</taxon>
        <taxon>Mycobacteriales</taxon>
        <taxon>Nocardiaceae</taxon>
        <taxon>Rhodococcus</taxon>
    </lineage>
</organism>
<dbReference type="Pfam" id="PF14690">
    <property type="entry name" value="Zn_ribbon_ISL3"/>
    <property type="match status" value="1"/>
</dbReference>
<dbReference type="PANTHER" id="PTHR33498">
    <property type="entry name" value="TRANSPOSASE FOR INSERTION SEQUENCE ELEMENT IS1557"/>
    <property type="match status" value="1"/>
</dbReference>
<reference evidence="2 3" key="1">
    <citation type="submission" date="2017-05" db="EMBL/GenBank/DDBJ databases">
        <title>Isolation of Rhodococcus sp. S2-17 biodegrading of BP-3.</title>
        <authorList>
            <person name="Lee Y."/>
            <person name="Kim K.H."/>
            <person name="Chun B.H."/>
            <person name="Jung H.S."/>
            <person name="Jeon C.O."/>
        </authorList>
    </citation>
    <scope>NUCLEOTIDE SEQUENCE [LARGE SCALE GENOMIC DNA]</scope>
    <source>
        <strain evidence="2 3">S2-17</strain>
        <plasmid evidence="3">prb98</plasmid>
    </source>
</reference>
<dbReference type="AlphaFoldDB" id="A0A2S2C6V3"/>
<dbReference type="Proteomes" id="UP000245711">
    <property type="component" value="Plasmid pRB98"/>
</dbReference>
<proteinExistence type="predicted"/>
<sequence>MSIRASPLSVSASCPTCGDTSERVHSRYERTVVDTAIGNRPSRLVLRVRRFLCSSTACDRRTFAEQIDGVTTRYARRTPLLWGILEGIGLALARRAGARLATALGVHVGRSTLLRLVRALPDPPAATVEAR</sequence>
<evidence type="ECO:0000259" key="1">
    <source>
        <dbReference type="Pfam" id="PF14690"/>
    </source>
</evidence>
<dbReference type="InterPro" id="IPR047951">
    <property type="entry name" value="Transpos_ISL3"/>
</dbReference>
<protein>
    <recommendedName>
        <fullName evidence="1">Transposase IS204/IS1001/IS1096/IS1165 zinc-finger domain-containing protein</fullName>
    </recommendedName>
</protein>
<name>A0A2S2C6V3_9NOCA</name>
<dbReference type="KEGG" id="roz:CBI38_34635"/>
<dbReference type="InterPro" id="IPR029261">
    <property type="entry name" value="Transposase_Znf"/>
</dbReference>
<geneLocation type="plasmid" evidence="3">
    <name>prb98</name>
</geneLocation>
<gene>
    <name evidence="2" type="ORF">CBI38_34635</name>
</gene>
<evidence type="ECO:0000313" key="3">
    <source>
        <dbReference type="Proteomes" id="UP000245711"/>
    </source>
</evidence>